<dbReference type="PANTHER" id="PTHR21683">
    <property type="entry name" value="COILED-COIL DOMAIN-CONTAINING PROTEIN 42 LIKE-2-LIKE-RELATED"/>
    <property type="match status" value="1"/>
</dbReference>
<dbReference type="InterPro" id="IPR051147">
    <property type="entry name" value="CFAP_domain-containing"/>
</dbReference>
<sequence length="294" mass="34412">MPRTKPTTKLDVLGNLDMRPEEAVADYLMSKQQEQFFMKPPNGDLAGDSIELMYIRNSREYESMLRLQQKMLDSCKQQSMVNADRVKEMYKTQEHLRNRFIDVNSFIKDCADKKRMAEKAISDETQLHKDLSKDIEQFKTSIDELTTFREALKATVEELQPYEKVLDEVVKVSDIFVSPKDCMDRCDALMLAQMEINELKMQKLQEIEDMRQHMVKITSEAALTVLGLKNDLSVVERTYNNSRAQCLKWEKILEVTKDTIATHYLEKQRTKDAVNALYVTLCRRRGKFSRPRFI</sequence>
<keyword evidence="4" id="KW-1185">Reference proteome</keyword>
<dbReference type="Pfam" id="PF13863">
    <property type="entry name" value="DUF4200"/>
    <property type="match status" value="1"/>
</dbReference>
<reference evidence="3" key="1">
    <citation type="journal article" date="2021" name="Mol. Ecol. Resour.">
        <title>Phylogenomic analyses of the genus Drosophila reveals genomic signals of climate adaptation.</title>
        <authorList>
            <person name="Li F."/>
            <person name="Rane R.V."/>
            <person name="Luria V."/>
            <person name="Xiong Z."/>
            <person name="Chen J."/>
            <person name="Li Z."/>
            <person name="Catullo R.A."/>
            <person name="Griffin P.C."/>
            <person name="Schiffer M."/>
            <person name="Pearce S."/>
            <person name="Lee S.F."/>
            <person name="McElroy K."/>
            <person name="Stocker A."/>
            <person name="Shirriffs J."/>
            <person name="Cockerell F."/>
            <person name="Coppin C."/>
            <person name="Sgro C.M."/>
            <person name="Karger A."/>
            <person name="Cain J.W."/>
            <person name="Weber J.A."/>
            <person name="Santpere G."/>
            <person name="Kirschner M.W."/>
            <person name="Hoffmann A.A."/>
            <person name="Oakeshott J.G."/>
            <person name="Zhang G."/>
        </authorList>
    </citation>
    <scope>NUCLEOTIDE SEQUENCE</scope>
    <source>
        <strain evidence="3">BGI-SZ-2011g</strain>
    </source>
</reference>
<dbReference type="Proteomes" id="UP001200034">
    <property type="component" value="Unassembled WGS sequence"/>
</dbReference>
<dbReference type="EMBL" id="JAJJHW010001127">
    <property type="protein sequence ID" value="KAH8377950.1"/>
    <property type="molecule type" value="Genomic_DNA"/>
</dbReference>
<dbReference type="PANTHER" id="PTHR21683:SF2">
    <property type="entry name" value="COILED-COIL DOMAIN-CONTAINING PROTEIN 42 LIKE-2-LIKE"/>
    <property type="match status" value="1"/>
</dbReference>
<feature type="domain" description="DUF4200" evidence="2">
    <location>
        <begin position="54"/>
        <end position="171"/>
    </location>
</feature>
<evidence type="ECO:0000256" key="1">
    <source>
        <dbReference type="ARBA" id="ARBA00023054"/>
    </source>
</evidence>
<dbReference type="GO" id="GO:0005856">
    <property type="term" value="C:cytoskeleton"/>
    <property type="evidence" value="ECO:0007669"/>
    <property type="project" value="UniProtKB-ARBA"/>
</dbReference>
<keyword evidence="1" id="KW-0175">Coiled coil</keyword>
<accession>A0AAD4K6T4</accession>
<dbReference type="AlphaFoldDB" id="A0AAD4K6T4"/>
<name>A0AAD4K6T4_9MUSC</name>
<evidence type="ECO:0000259" key="2">
    <source>
        <dbReference type="Pfam" id="PF13863"/>
    </source>
</evidence>
<gene>
    <name evidence="3" type="ORF">KR093_008057</name>
</gene>
<evidence type="ECO:0000313" key="4">
    <source>
        <dbReference type="Proteomes" id="UP001200034"/>
    </source>
</evidence>
<evidence type="ECO:0000313" key="3">
    <source>
        <dbReference type="EMBL" id="KAH8377950.1"/>
    </source>
</evidence>
<dbReference type="InterPro" id="IPR025252">
    <property type="entry name" value="DUF4200"/>
</dbReference>
<organism evidence="3 4">
    <name type="scientific">Drosophila rubida</name>
    <dbReference type="NCBI Taxonomy" id="30044"/>
    <lineage>
        <taxon>Eukaryota</taxon>
        <taxon>Metazoa</taxon>
        <taxon>Ecdysozoa</taxon>
        <taxon>Arthropoda</taxon>
        <taxon>Hexapoda</taxon>
        <taxon>Insecta</taxon>
        <taxon>Pterygota</taxon>
        <taxon>Neoptera</taxon>
        <taxon>Endopterygota</taxon>
        <taxon>Diptera</taxon>
        <taxon>Brachycera</taxon>
        <taxon>Muscomorpha</taxon>
        <taxon>Ephydroidea</taxon>
        <taxon>Drosophilidae</taxon>
        <taxon>Drosophila</taxon>
    </lineage>
</organism>
<comment type="caution">
    <text evidence="3">The sequence shown here is derived from an EMBL/GenBank/DDBJ whole genome shotgun (WGS) entry which is preliminary data.</text>
</comment>
<proteinExistence type="predicted"/>
<protein>
    <recommendedName>
        <fullName evidence="2">DUF4200 domain-containing protein</fullName>
    </recommendedName>
</protein>